<comment type="caution">
    <text evidence="1">The sequence shown here is derived from an EMBL/GenBank/DDBJ whole genome shotgun (WGS) entry which is preliminary data.</text>
</comment>
<organism evidence="1 2">
    <name type="scientific">Cirrhinus mrigala</name>
    <name type="common">Mrigala</name>
    <dbReference type="NCBI Taxonomy" id="683832"/>
    <lineage>
        <taxon>Eukaryota</taxon>
        <taxon>Metazoa</taxon>
        <taxon>Chordata</taxon>
        <taxon>Craniata</taxon>
        <taxon>Vertebrata</taxon>
        <taxon>Euteleostomi</taxon>
        <taxon>Actinopterygii</taxon>
        <taxon>Neopterygii</taxon>
        <taxon>Teleostei</taxon>
        <taxon>Ostariophysi</taxon>
        <taxon>Cypriniformes</taxon>
        <taxon>Cyprinidae</taxon>
        <taxon>Labeoninae</taxon>
        <taxon>Labeonini</taxon>
        <taxon>Cirrhinus</taxon>
    </lineage>
</organism>
<dbReference type="AlphaFoldDB" id="A0ABD0QRC4"/>
<evidence type="ECO:0000313" key="2">
    <source>
        <dbReference type="Proteomes" id="UP001529510"/>
    </source>
</evidence>
<reference evidence="1 2" key="1">
    <citation type="submission" date="2024-05" db="EMBL/GenBank/DDBJ databases">
        <title>Genome sequencing and assembly of Indian major carp, Cirrhinus mrigala (Hamilton, 1822).</title>
        <authorList>
            <person name="Mohindra V."/>
            <person name="Chowdhury L.M."/>
            <person name="Lal K."/>
            <person name="Jena J.K."/>
        </authorList>
    </citation>
    <scope>NUCLEOTIDE SEQUENCE [LARGE SCALE GENOMIC DNA]</scope>
    <source>
        <strain evidence="1">CM1030</strain>
        <tissue evidence="1">Blood</tissue>
    </source>
</reference>
<proteinExistence type="predicted"/>
<sequence>EKCASDTGDSAFQYFVVTSGLRTLHADESGHHTECATHHCRDHESPRRLD</sequence>
<gene>
    <name evidence="1" type="ORF">M9458_015489</name>
</gene>
<feature type="non-terminal residue" evidence="1">
    <location>
        <position position="1"/>
    </location>
</feature>
<name>A0ABD0QRC4_CIRMR</name>
<protein>
    <submittedName>
        <fullName evidence="1">Uncharacterized protein</fullName>
    </submittedName>
</protein>
<accession>A0ABD0QRC4</accession>
<keyword evidence="2" id="KW-1185">Reference proteome</keyword>
<dbReference type="Proteomes" id="UP001529510">
    <property type="component" value="Unassembled WGS sequence"/>
</dbReference>
<evidence type="ECO:0000313" key="1">
    <source>
        <dbReference type="EMBL" id="KAL0188390.1"/>
    </source>
</evidence>
<dbReference type="EMBL" id="JAMKFB020000007">
    <property type="protein sequence ID" value="KAL0188390.1"/>
    <property type="molecule type" value="Genomic_DNA"/>
</dbReference>
<feature type="non-terminal residue" evidence="1">
    <location>
        <position position="50"/>
    </location>
</feature>